<gene>
    <name evidence="2" type="ORF">BOLC5T32793H</name>
</gene>
<dbReference type="EMBL" id="LR031877">
    <property type="protein sequence ID" value="VDD45246.1"/>
    <property type="molecule type" value="Genomic_DNA"/>
</dbReference>
<organism evidence="2">
    <name type="scientific">Brassica oleracea</name>
    <name type="common">Wild cabbage</name>
    <dbReference type="NCBI Taxonomy" id="3712"/>
    <lineage>
        <taxon>Eukaryota</taxon>
        <taxon>Viridiplantae</taxon>
        <taxon>Streptophyta</taxon>
        <taxon>Embryophyta</taxon>
        <taxon>Tracheophyta</taxon>
        <taxon>Spermatophyta</taxon>
        <taxon>Magnoliopsida</taxon>
        <taxon>eudicotyledons</taxon>
        <taxon>Gunneridae</taxon>
        <taxon>Pentapetalae</taxon>
        <taxon>rosids</taxon>
        <taxon>malvids</taxon>
        <taxon>Brassicales</taxon>
        <taxon>Brassicaceae</taxon>
        <taxon>Brassiceae</taxon>
        <taxon>Brassica</taxon>
    </lineage>
</organism>
<name>A0A3P6F6D7_BRAOL</name>
<feature type="region of interest" description="Disordered" evidence="1">
    <location>
        <begin position="1"/>
        <end position="28"/>
    </location>
</feature>
<evidence type="ECO:0000256" key="1">
    <source>
        <dbReference type="SAM" id="MobiDB-lite"/>
    </source>
</evidence>
<dbReference type="AlphaFoldDB" id="A0A3P6F6D7"/>
<feature type="compositionally biased region" description="Polar residues" evidence="1">
    <location>
        <begin position="9"/>
        <end position="20"/>
    </location>
</feature>
<evidence type="ECO:0000313" key="2">
    <source>
        <dbReference type="EMBL" id="VDD45246.1"/>
    </source>
</evidence>
<protein>
    <submittedName>
        <fullName evidence="2">Uncharacterized protein</fullName>
    </submittedName>
</protein>
<proteinExistence type="predicted"/>
<accession>A0A3P6F6D7</accession>
<sequence length="48" mass="5747">MDLRLNRGRSPTTHPSNGHTTPVAPFHLSSQRRSFDRLRLRQASYWRW</sequence>
<reference evidence="2" key="1">
    <citation type="submission" date="2018-11" db="EMBL/GenBank/DDBJ databases">
        <authorList>
            <consortium name="Genoscope - CEA"/>
            <person name="William W."/>
        </authorList>
    </citation>
    <scope>NUCLEOTIDE SEQUENCE</scope>
</reference>